<dbReference type="AlphaFoldDB" id="A0A8J7GNK8"/>
<gene>
    <name evidence="1" type="ORF">IW245_006631</name>
</gene>
<reference evidence="1" key="1">
    <citation type="submission" date="2020-11" db="EMBL/GenBank/DDBJ databases">
        <title>Sequencing the genomes of 1000 actinobacteria strains.</title>
        <authorList>
            <person name="Klenk H.-P."/>
        </authorList>
    </citation>
    <scope>NUCLEOTIDE SEQUENCE</scope>
    <source>
        <strain evidence="1">DSM 45356</strain>
    </source>
</reference>
<protein>
    <submittedName>
        <fullName evidence="1">Uncharacterized protein</fullName>
    </submittedName>
</protein>
<comment type="caution">
    <text evidence="1">The sequence shown here is derived from an EMBL/GenBank/DDBJ whole genome shotgun (WGS) entry which is preliminary data.</text>
</comment>
<organism evidence="1 2">
    <name type="scientific">Longispora fulva</name>
    <dbReference type="NCBI Taxonomy" id="619741"/>
    <lineage>
        <taxon>Bacteria</taxon>
        <taxon>Bacillati</taxon>
        <taxon>Actinomycetota</taxon>
        <taxon>Actinomycetes</taxon>
        <taxon>Micromonosporales</taxon>
        <taxon>Micromonosporaceae</taxon>
        <taxon>Longispora</taxon>
    </lineage>
</organism>
<evidence type="ECO:0000313" key="1">
    <source>
        <dbReference type="EMBL" id="MBG6140437.1"/>
    </source>
</evidence>
<sequence length="251" mass="26973">MPPHSGDNGDGTDAGQDAVTLLSLQPNLPACPAVLALVNDDQLVAGTARAAGRWWTTPASTDPDTRIGLAWSLARIPGVTATLAHTTPPTIAAIHRAEHLAATRRQSIVLPGAPIFTIGAVPAPPAGMIRLPHPAGRGVLWELVAEAGTERLIGHPVPDAGTRHDVEVRLDLVVELCAAVAGGHLPPSARRDPVLSGWAERRLDLTLGLIYRHWMRIRPTLAREHLVAPRRSVTLRRNSERQRVPLRLLQE</sequence>
<keyword evidence="2" id="KW-1185">Reference proteome</keyword>
<proteinExistence type="predicted"/>
<name>A0A8J7GNK8_9ACTN</name>
<accession>A0A8J7GNK8</accession>
<dbReference type="Proteomes" id="UP000622552">
    <property type="component" value="Unassembled WGS sequence"/>
</dbReference>
<dbReference type="EMBL" id="JADOUF010000001">
    <property type="protein sequence ID" value="MBG6140437.1"/>
    <property type="molecule type" value="Genomic_DNA"/>
</dbReference>
<evidence type="ECO:0000313" key="2">
    <source>
        <dbReference type="Proteomes" id="UP000622552"/>
    </source>
</evidence>